<protein>
    <recommendedName>
        <fullName evidence="4">DUF2934 domain-containing protein</fullName>
    </recommendedName>
</protein>
<evidence type="ECO:0000313" key="2">
    <source>
        <dbReference type="EMBL" id="SIS36887.1"/>
    </source>
</evidence>
<reference evidence="2 3" key="1">
    <citation type="submission" date="2017-01" db="EMBL/GenBank/DDBJ databases">
        <authorList>
            <person name="Mah S.A."/>
            <person name="Swanson W.J."/>
            <person name="Moy G.W."/>
            <person name="Vacquier V.D."/>
        </authorList>
    </citation>
    <scope>NUCLEOTIDE SEQUENCE [LARGE SCALE GENOMIC DNA]</scope>
    <source>
        <strain evidence="2 3">DSM 11589</strain>
    </source>
</reference>
<feature type="compositionally biased region" description="Polar residues" evidence="1">
    <location>
        <begin position="71"/>
        <end position="80"/>
    </location>
</feature>
<dbReference type="Proteomes" id="UP000185678">
    <property type="component" value="Unassembled WGS sequence"/>
</dbReference>
<dbReference type="EMBL" id="FTOA01000001">
    <property type="protein sequence ID" value="SIS36887.1"/>
    <property type="molecule type" value="Genomic_DNA"/>
</dbReference>
<gene>
    <name evidence="2" type="ORF">SAMN05421779_101139</name>
</gene>
<evidence type="ECO:0000256" key="1">
    <source>
        <dbReference type="SAM" id="MobiDB-lite"/>
    </source>
</evidence>
<feature type="region of interest" description="Disordered" evidence="1">
    <location>
        <begin position="39"/>
        <end position="80"/>
    </location>
</feature>
<dbReference type="STRING" id="80876.SAMN05421779_101139"/>
<sequence>MSTLPHHQVSERAYHLWQAEGCQPGDDLRYWLRAEAELRAEHSPAKAPVKAASPRKKAAAKPKNPPRKKGSATTSPASPT</sequence>
<accession>A0A1N7IIH7</accession>
<dbReference type="Pfam" id="PF11154">
    <property type="entry name" value="DUF2934"/>
    <property type="match status" value="1"/>
</dbReference>
<dbReference type="InterPro" id="IPR021327">
    <property type="entry name" value="DUF2934"/>
</dbReference>
<dbReference type="AlphaFoldDB" id="A0A1N7IIH7"/>
<evidence type="ECO:0008006" key="4">
    <source>
        <dbReference type="Google" id="ProtNLM"/>
    </source>
</evidence>
<dbReference type="OrthoDB" id="9811127at2"/>
<proteinExistence type="predicted"/>
<dbReference type="RefSeq" id="WP_076398051.1">
    <property type="nucleotide sequence ID" value="NZ_FTOA01000001.1"/>
</dbReference>
<feature type="compositionally biased region" description="Basic residues" evidence="1">
    <location>
        <begin position="53"/>
        <end position="70"/>
    </location>
</feature>
<keyword evidence="3" id="KW-1185">Reference proteome</keyword>
<evidence type="ECO:0000313" key="3">
    <source>
        <dbReference type="Proteomes" id="UP000185678"/>
    </source>
</evidence>
<name>A0A1N7IIH7_9PROT</name>
<organism evidence="2 3">
    <name type="scientific">Insolitispirillum peregrinum</name>
    <dbReference type="NCBI Taxonomy" id="80876"/>
    <lineage>
        <taxon>Bacteria</taxon>
        <taxon>Pseudomonadati</taxon>
        <taxon>Pseudomonadota</taxon>
        <taxon>Alphaproteobacteria</taxon>
        <taxon>Rhodospirillales</taxon>
        <taxon>Novispirillaceae</taxon>
        <taxon>Insolitispirillum</taxon>
    </lineage>
</organism>